<evidence type="ECO:0000256" key="6">
    <source>
        <dbReference type="ARBA" id="ARBA00036832"/>
    </source>
</evidence>
<evidence type="ECO:0000256" key="3">
    <source>
        <dbReference type="ARBA" id="ARBA00022793"/>
    </source>
</evidence>
<keyword evidence="11" id="KW-1185">Reference proteome</keyword>
<dbReference type="GO" id="GO:0046872">
    <property type="term" value="F:metal ion binding"/>
    <property type="evidence" value="ECO:0007669"/>
    <property type="project" value="UniProtKB-KW"/>
</dbReference>
<comment type="similarity">
    <text evidence="1">Belongs to the metallo-dependent hydrolases superfamily. ACMSD family.</text>
</comment>
<evidence type="ECO:0000256" key="5">
    <source>
        <dbReference type="ARBA" id="ARBA00023239"/>
    </source>
</evidence>
<comment type="catalytic activity">
    <reaction evidence="6">
        <text>6-methylsalicylate + H(+) = 3-methylphenol + CO2</text>
        <dbReference type="Rhea" id="RHEA:23112"/>
        <dbReference type="ChEBI" id="CHEBI:15378"/>
        <dbReference type="ChEBI" id="CHEBI:16526"/>
        <dbReference type="ChEBI" id="CHEBI:17231"/>
        <dbReference type="ChEBI" id="CHEBI:36658"/>
        <dbReference type="EC" id="4.1.1.52"/>
    </reaction>
    <physiologicalReaction direction="left-to-right" evidence="6">
        <dbReference type="Rhea" id="RHEA:23113"/>
    </physiologicalReaction>
</comment>
<dbReference type="GO" id="GO:0016787">
    <property type="term" value="F:hydrolase activity"/>
    <property type="evidence" value="ECO:0007669"/>
    <property type="project" value="InterPro"/>
</dbReference>
<organism evidence="10 11">
    <name type="scientific">Triangularia setosa</name>
    <dbReference type="NCBI Taxonomy" id="2587417"/>
    <lineage>
        <taxon>Eukaryota</taxon>
        <taxon>Fungi</taxon>
        <taxon>Dikarya</taxon>
        <taxon>Ascomycota</taxon>
        <taxon>Pezizomycotina</taxon>
        <taxon>Sordariomycetes</taxon>
        <taxon>Sordariomycetidae</taxon>
        <taxon>Sordariales</taxon>
        <taxon>Podosporaceae</taxon>
        <taxon>Triangularia</taxon>
    </lineage>
</organism>
<keyword evidence="3 8" id="KW-0210">Decarboxylase</keyword>
<accession>A0AAN6W897</accession>
<evidence type="ECO:0000256" key="1">
    <source>
        <dbReference type="ARBA" id="ARBA00005871"/>
    </source>
</evidence>
<evidence type="ECO:0000256" key="7">
    <source>
        <dbReference type="ARBA" id="ARBA00038889"/>
    </source>
</evidence>
<dbReference type="InterPro" id="IPR006680">
    <property type="entry name" value="Amidohydro-rel"/>
</dbReference>
<dbReference type="Gene3D" id="3.20.20.140">
    <property type="entry name" value="Metal-dependent hydrolases"/>
    <property type="match status" value="1"/>
</dbReference>
<dbReference type="AlphaFoldDB" id="A0AAN6W897"/>
<reference evidence="10" key="2">
    <citation type="submission" date="2023-05" db="EMBL/GenBank/DDBJ databases">
        <authorList>
            <consortium name="Lawrence Berkeley National Laboratory"/>
            <person name="Steindorff A."/>
            <person name="Hensen N."/>
            <person name="Bonometti L."/>
            <person name="Westerberg I."/>
            <person name="Brannstrom I.O."/>
            <person name="Guillou S."/>
            <person name="Cros-Aarteil S."/>
            <person name="Calhoun S."/>
            <person name="Haridas S."/>
            <person name="Kuo A."/>
            <person name="Mondo S."/>
            <person name="Pangilinan J."/>
            <person name="Riley R."/>
            <person name="Labutti K."/>
            <person name="Andreopoulos B."/>
            <person name="Lipzen A."/>
            <person name="Chen C."/>
            <person name="Yanf M."/>
            <person name="Daum C."/>
            <person name="Ng V."/>
            <person name="Clum A."/>
            <person name="Ohm R."/>
            <person name="Martin F."/>
            <person name="Silar P."/>
            <person name="Natvig D."/>
            <person name="Lalanne C."/>
            <person name="Gautier V."/>
            <person name="Ament-Velasquez S.L."/>
            <person name="Kruys A."/>
            <person name="Hutchinson M.I."/>
            <person name="Powell A.J."/>
            <person name="Barry K."/>
            <person name="Miller A.N."/>
            <person name="Grigoriev I.V."/>
            <person name="Debuchy R."/>
            <person name="Gladieux P."/>
            <person name="Thoren M.H."/>
            <person name="Johannesson H."/>
        </authorList>
    </citation>
    <scope>NUCLEOTIDE SEQUENCE</scope>
    <source>
        <strain evidence="10">CBS 892.96</strain>
    </source>
</reference>
<reference evidence="10" key="1">
    <citation type="journal article" date="2023" name="Mol. Phylogenet. Evol.">
        <title>Genome-scale phylogeny and comparative genomics of the fungal order Sordariales.</title>
        <authorList>
            <person name="Hensen N."/>
            <person name="Bonometti L."/>
            <person name="Westerberg I."/>
            <person name="Brannstrom I.O."/>
            <person name="Guillou S."/>
            <person name="Cros-Aarteil S."/>
            <person name="Calhoun S."/>
            <person name="Haridas S."/>
            <person name="Kuo A."/>
            <person name="Mondo S."/>
            <person name="Pangilinan J."/>
            <person name="Riley R."/>
            <person name="LaButti K."/>
            <person name="Andreopoulos B."/>
            <person name="Lipzen A."/>
            <person name="Chen C."/>
            <person name="Yan M."/>
            <person name="Daum C."/>
            <person name="Ng V."/>
            <person name="Clum A."/>
            <person name="Steindorff A."/>
            <person name="Ohm R.A."/>
            <person name="Martin F."/>
            <person name="Silar P."/>
            <person name="Natvig D.O."/>
            <person name="Lalanne C."/>
            <person name="Gautier V."/>
            <person name="Ament-Velasquez S.L."/>
            <person name="Kruys A."/>
            <person name="Hutchinson M.I."/>
            <person name="Powell A.J."/>
            <person name="Barry K."/>
            <person name="Miller A.N."/>
            <person name="Grigoriev I.V."/>
            <person name="Debuchy R."/>
            <person name="Gladieux P."/>
            <person name="Hiltunen Thoren M."/>
            <person name="Johannesson H."/>
        </authorList>
    </citation>
    <scope>NUCLEOTIDE SEQUENCE</scope>
    <source>
        <strain evidence="10">CBS 892.96</strain>
    </source>
</reference>
<dbReference type="EC" id="4.1.1.52" evidence="7"/>
<dbReference type="SUPFAM" id="SSF51556">
    <property type="entry name" value="Metallo-dependent hydrolases"/>
    <property type="match status" value="1"/>
</dbReference>
<feature type="domain" description="Amidohydrolase-related" evidence="9">
    <location>
        <begin position="14"/>
        <end position="329"/>
    </location>
</feature>
<name>A0AAN6W897_9PEZI</name>
<dbReference type="Proteomes" id="UP001302321">
    <property type="component" value="Unassembled WGS sequence"/>
</dbReference>
<evidence type="ECO:0000256" key="8">
    <source>
        <dbReference type="RuleBase" id="RU366045"/>
    </source>
</evidence>
<evidence type="ECO:0000256" key="2">
    <source>
        <dbReference type="ARBA" id="ARBA00022723"/>
    </source>
</evidence>
<dbReference type="GO" id="GO:0019748">
    <property type="term" value="P:secondary metabolic process"/>
    <property type="evidence" value="ECO:0007669"/>
    <property type="project" value="TreeGrafter"/>
</dbReference>
<dbReference type="GO" id="GO:0005829">
    <property type="term" value="C:cytosol"/>
    <property type="evidence" value="ECO:0007669"/>
    <property type="project" value="TreeGrafter"/>
</dbReference>
<evidence type="ECO:0000313" key="11">
    <source>
        <dbReference type="Proteomes" id="UP001302321"/>
    </source>
</evidence>
<dbReference type="Pfam" id="PF04909">
    <property type="entry name" value="Amidohydro_2"/>
    <property type="match status" value="1"/>
</dbReference>
<dbReference type="EMBL" id="MU866183">
    <property type="protein sequence ID" value="KAK4176848.1"/>
    <property type="molecule type" value="Genomic_DNA"/>
</dbReference>
<keyword evidence="2" id="KW-0479">Metal-binding</keyword>
<gene>
    <name evidence="10" type="ORF">QBC36DRAFT_378172</name>
</gene>
<dbReference type="GO" id="GO:0047596">
    <property type="term" value="F:6-methylsalicylate decarboxylase activity"/>
    <property type="evidence" value="ECO:0007669"/>
    <property type="project" value="UniProtKB-EC"/>
</dbReference>
<proteinExistence type="inferred from homology"/>
<evidence type="ECO:0000256" key="4">
    <source>
        <dbReference type="ARBA" id="ARBA00022833"/>
    </source>
</evidence>
<protein>
    <recommendedName>
        <fullName evidence="7">6-methylsalicylate decarboxylase</fullName>
        <ecNumber evidence="7">4.1.1.52</ecNumber>
    </recommendedName>
</protein>
<comment type="caution">
    <text evidence="10">The sequence shown here is derived from an EMBL/GenBank/DDBJ whole genome shotgun (WGS) entry which is preliminary data.</text>
</comment>
<evidence type="ECO:0000259" key="9">
    <source>
        <dbReference type="Pfam" id="PF04909"/>
    </source>
</evidence>
<dbReference type="InterPro" id="IPR032466">
    <property type="entry name" value="Metal_Hydrolase"/>
</dbReference>
<dbReference type="PANTHER" id="PTHR21240:SF29">
    <property type="entry name" value="AMIDOHYDROLASE-RELATED DOMAIN-CONTAINING PROTEIN"/>
    <property type="match status" value="1"/>
</dbReference>
<sequence length="338" mass="36329">MKSHTTSAASEGLIDVHAHALPPMFLAAIEAAGGDPSGFPSPDWSPQAAVNSLNLSGASLGILSISAPGVSIAGTGQAARNLARALNAQLASYATSSETSSRLSFFGALPDWQDVNGTLAELDFLFSQQKLCKGVTVFTSYGSYLPSDPLFKPIWDRLNHYRALIFLHPTTLDIIPRFVAGGLPQPVIDYPIATTRAVVDIIFSGIMRDYTDIDIILSHAGGTLPYLANRIECLLLNPALANLASISLEDVKASFAKLYFDTALSTSAAQLDSLLIFTNPDRVLFGSDFPYAGREAIAAVLEQYYAFVATNTRGSALRPEVLRENTLDLLARHEHRDD</sequence>
<keyword evidence="4" id="KW-0862">Zinc</keyword>
<dbReference type="InterPro" id="IPR032465">
    <property type="entry name" value="ACMSD"/>
</dbReference>
<keyword evidence="5 8" id="KW-0456">Lyase</keyword>
<dbReference type="PANTHER" id="PTHR21240">
    <property type="entry name" value="2-AMINO-3-CARBOXYLMUCONATE-6-SEMIALDEHYDE DECARBOXYLASE"/>
    <property type="match status" value="1"/>
</dbReference>
<evidence type="ECO:0000313" key="10">
    <source>
        <dbReference type="EMBL" id="KAK4176848.1"/>
    </source>
</evidence>